<keyword evidence="1" id="KW-0812">Transmembrane</keyword>
<evidence type="ECO:0000313" key="2">
    <source>
        <dbReference type="EMBL" id="MBN7800738.1"/>
    </source>
</evidence>
<reference evidence="2 3" key="1">
    <citation type="submission" date="2021-03" db="EMBL/GenBank/DDBJ databases">
        <title>novel species isolated from a fishpond in China.</title>
        <authorList>
            <person name="Lu H."/>
            <person name="Cai Z."/>
        </authorList>
    </citation>
    <scope>NUCLEOTIDE SEQUENCE [LARGE SCALE GENOMIC DNA]</scope>
    <source>
        <strain evidence="2 3">JCM 31546</strain>
    </source>
</reference>
<proteinExistence type="predicted"/>
<feature type="transmembrane region" description="Helical" evidence="1">
    <location>
        <begin position="71"/>
        <end position="89"/>
    </location>
</feature>
<keyword evidence="1" id="KW-1133">Transmembrane helix</keyword>
<keyword evidence="3" id="KW-1185">Reference proteome</keyword>
<sequence>MKNHIIRFIMDLRDFAYYSIYKNKGAEIADEFYKMQVKFLIAPYFIALVMGHAALSFRLGWKIPDAADGNVLIIIAAGLCVVAIYNFLVSPLEKIYNKHPIDIEQIQIRYKSLRWKFMLFFIGGVISIGMVPFLITEFL</sequence>
<dbReference type="Proteomes" id="UP000664698">
    <property type="component" value="Unassembled WGS sequence"/>
</dbReference>
<dbReference type="RefSeq" id="WP_206568736.1">
    <property type="nucleotide sequence ID" value="NZ_JAFKCW010000002.1"/>
</dbReference>
<dbReference type="EMBL" id="JAFKCW010000002">
    <property type="protein sequence ID" value="MBN7800738.1"/>
    <property type="molecule type" value="Genomic_DNA"/>
</dbReference>
<protein>
    <submittedName>
        <fullName evidence="2">Uncharacterized protein</fullName>
    </submittedName>
</protein>
<keyword evidence="1" id="KW-0472">Membrane</keyword>
<evidence type="ECO:0000313" key="3">
    <source>
        <dbReference type="Proteomes" id="UP000664698"/>
    </source>
</evidence>
<gene>
    <name evidence="2" type="ORF">J0A67_07690</name>
</gene>
<feature type="transmembrane region" description="Helical" evidence="1">
    <location>
        <begin position="39"/>
        <end position="59"/>
    </location>
</feature>
<accession>A0ABS3BNK1</accession>
<comment type="caution">
    <text evidence="2">The sequence shown here is derived from an EMBL/GenBank/DDBJ whole genome shotgun (WGS) entry which is preliminary data.</text>
</comment>
<organism evidence="2 3">
    <name type="scientific">Algoriphagus aestuariicola</name>
    <dbReference type="NCBI Taxonomy" id="1852016"/>
    <lineage>
        <taxon>Bacteria</taxon>
        <taxon>Pseudomonadati</taxon>
        <taxon>Bacteroidota</taxon>
        <taxon>Cytophagia</taxon>
        <taxon>Cytophagales</taxon>
        <taxon>Cyclobacteriaceae</taxon>
        <taxon>Algoriphagus</taxon>
    </lineage>
</organism>
<feature type="transmembrane region" description="Helical" evidence="1">
    <location>
        <begin position="117"/>
        <end position="135"/>
    </location>
</feature>
<name>A0ABS3BNK1_9BACT</name>
<evidence type="ECO:0000256" key="1">
    <source>
        <dbReference type="SAM" id="Phobius"/>
    </source>
</evidence>